<evidence type="ECO:0000259" key="1">
    <source>
        <dbReference type="SMART" id="SM00382"/>
    </source>
</evidence>
<evidence type="ECO:0000313" key="3">
    <source>
        <dbReference type="Proteomes" id="UP000325289"/>
    </source>
</evidence>
<dbReference type="AlphaFoldDB" id="A0A1I2DE02"/>
<dbReference type="GO" id="GO:0016887">
    <property type="term" value="F:ATP hydrolysis activity"/>
    <property type="evidence" value="ECO:0007669"/>
    <property type="project" value="InterPro"/>
</dbReference>
<sequence>MTDDLVRKNFGLRGKPFSMTPDPDFLYWSAAHRNAHTVLNYGLLSGAPITVLTGEIGTGKTTLIRKLLNDMSEDMHLGLVSNAHRDRGNLLHWILNAFDIPLPAGGHHVAEFRAFQDHLVETFAKGTHTVLVIDEAQTLGVDQLEELRMLTNVNSGKDDLLQLILVGQPELREILSAPQLTQFSQRISAFFHLRAMTPIETESYIRHRLVCAGGTGEEIDAAAIARIVEMSGCIPRLVNRACDLSMVYAAADSLPKVTEDLVSAMLADGLFLTADRREPKTAPSAGHPGDA</sequence>
<dbReference type="Proteomes" id="UP000325289">
    <property type="component" value="Unassembled WGS sequence"/>
</dbReference>
<protein>
    <submittedName>
        <fullName evidence="2">Type II secretory pathway, component ExeA (Predicted ATPase)</fullName>
    </submittedName>
</protein>
<feature type="domain" description="AAA+ ATPase" evidence="1">
    <location>
        <begin position="46"/>
        <end position="191"/>
    </location>
</feature>
<dbReference type="SMART" id="SM00382">
    <property type="entry name" value="AAA"/>
    <property type="match status" value="1"/>
</dbReference>
<dbReference type="Pfam" id="PF13401">
    <property type="entry name" value="AAA_22"/>
    <property type="match status" value="1"/>
</dbReference>
<organism evidence="2 3">
    <name type="scientific">Roseivivax sediminis</name>
    <dbReference type="NCBI Taxonomy" id="936889"/>
    <lineage>
        <taxon>Bacteria</taxon>
        <taxon>Pseudomonadati</taxon>
        <taxon>Pseudomonadota</taxon>
        <taxon>Alphaproteobacteria</taxon>
        <taxon>Rhodobacterales</taxon>
        <taxon>Roseobacteraceae</taxon>
        <taxon>Roseivivax</taxon>
    </lineage>
</organism>
<dbReference type="InterPro" id="IPR003593">
    <property type="entry name" value="AAA+_ATPase"/>
</dbReference>
<dbReference type="EMBL" id="FOMS01000016">
    <property type="protein sequence ID" value="SFE78776.1"/>
    <property type="molecule type" value="Genomic_DNA"/>
</dbReference>
<accession>A0A1I2DE02</accession>
<dbReference type="InterPro" id="IPR049945">
    <property type="entry name" value="AAA_22"/>
</dbReference>
<dbReference type="PANTHER" id="PTHR35894">
    <property type="entry name" value="GENERAL SECRETION PATHWAY PROTEIN A-RELATED"/>
    <property type="match status" value="1"/>
</dbReference>
<dbReference type="SUPFAM" id="SSF52540">
    <property type="entry name" value="P-loop containing nucleoside triphosphate hydrolases"/>
    <property type="match status" value="1"/>
</dbReference>
<evidence type="ECO:0000313" key="2">
    <source>
        <dbReference type="EMBL" id="SFE78776.1"/>
    </source>
</evidence>
<gene>
    <name evidence="2" type="ORF">SAMN04515678_11673</name>
</gene>
<dbReference type="InterPro" id="IPR027417">
    <property type="entry name" value="P-loop_NTPase"/>
</dbReference>
<name>A0A1I2DE02_9RHOB</name>
<dbReference type="CDD" id="cd00009">
    <property type="entry name" value="AAA"/>
    <property type="match status" value="1"/>
</dbReference>
<dbReference type="RefSeq" id="WP_223163163.1">
    <property type="nucleotide sequence ID" value="NZ_FOMS01000016.1"/>
</dbReference>
<dbReference type="InterPro" id="IPR052026">
    <property type="entry name" value="ExeA_AAA_ATPase_DNA-bind"/>
</dbReference>
<dbReference type="PANTHER" id="PTHR35894:SF1">
    <property type="entry name" value="PHOSPHORIBULOKINASE _ URIDINE KINASE FAMILY"/>
    <property type="match status" value="1"/>
</dbReference>
<proteinExistence type="predicted"/>
<reference evidence="2 3" key="1">
    <citation type="submission" date="2016-10" db="EMBL/GenBank/DDBJ databases">
        <authorList>
            <person name="Varghese N."/>
            <person name="Submissions S."/>
        </authorList>
    </citation>
    <scope>NUCLEOTIDE SEQUENCE [LARGE SCALE GENOMIC DNA]</scope>
    <source>
        <strain evidence="3">YIM D21,KCTC 23444,ACCC 10710</strain>
    </source>
</reference>
<keyword evidence="3" id="KW-1185">Reference proteome</keyword>
<dbReference type="Gene3D" id="3.40.50.300">
    <property type="entry name" value="P-loop containing nucleotide triphosphate hydrolases"/>
    <property type="match status" value="1"/>
</dbReference>